<reference evidence="8" key="1">
    <citation type="submission" date="2016-04" db="UniProtKB">
        <authorList>
            <consortium name="WormBaseParasite"/>
        </authorList>
    </citation>
    <scope>IDENTIFICATION</scope>
</reference>
<dbReference type="WBParaSite" id="EVEC_0000904801-mRNA-1">
    <property type="protein sequence ID" value="EVEC_0000904801-mRNA-1"/>
    <property type="gene ID" value="EVEC_0000904801"/>
</dbReference>
<comment type="subunit">
    <text evidence="2">Heterohexamer of two PFD-alpha type and four PFD-beta type subunits.</text>
</comment>
<dbReference type="InterPro" id="IPR052255">
    <property type="entry name" value="RNA_pol_II_subunit5-mediator"/>
</dbReference>
<feature type="compositionally biased region" description="Low complexity" evidence="5">
    <location>
        <begin position="227"/>
        <end position="236"/>
    </location>
</feature>
<evidence type="ECO:0000313" key="8">
    <source>
        <dbReference type="WBParaSite" id="EVEC_0000904801-mRNA-1"/>
    </source>
</evidence>
<dbReference type="GO" id="GO:0000122">
    <property type="term" value="P:negative regulation of transcription by RNA polymerase II"/>
    <property type="evidence" value="ECO:0007669"/>
    <property type="project" value="TreeGrafter"/>
</dbReference>
<dbReference type="GO" id="GO:0019212">
    <property type="term" value="F:phosphatase inhibitor activity"/>
    <property type="evidence" value="ECO:0007669"/>
    <property type="project" value="TreeGrafter"/>
</dbReference>
<dbReference type="CDD" id="cd23159">
    <property type="entry name" value="Prefoldin_URI1"/>
    <property type="match status" value="1"/>
</dbReference>
<feature type="compositionally biased region" description="Polar residues" evidence="5">
    <location>
        <begin position="271"/>
        <end position="281"/>
    </location>
</feature>
<name>A0A158QBC3_ENTVE</name>
<organism evidence="8">
    <name type="scientific">Enterobius vermicularis</name>
    <name type="common">Human pinworm</name>
    <dbReference type="NCBI Taxonomy" id="51028"/>
    <lineage>
        <taxon>Eukaryota</taxon>
        <taxon>Metazoa</taxon>
        <taxon>Ecdysozoa</taxon>
        <taxon>Nematoda</taxon>
        <taxon>Chromadorea</taxon>
        <taxon>Rhabditida</taxon>
        <taxon>Spirurina</taxon>
        <taxon>Oxyuridomorpha</taxon>
        <taxon>Oxyuroidea</taxon>
        <taxon>Oxyuridae</taxon>
        <taxon>Enterobius</taxon>
    </lineage>
</organism>
<feature type="region of interest" description="Disordered" evidence="5">
    <location>
        <begin position="210"/>
        <end position="293"/>
    </location>
</feature>
<dbReference type="Pfam" id="PF02996">
    <property type="entry name" value="Prefoldin"/>
    <property type="match status" value="1"/>
</dbReference>
<accession>A0A158QBC3</accession>
<dbReference type="GO" id="GO:0003714">
    <property type="term" value="F:transcription corepressor activity"/>
    <property type="evidence" value="ECO:0007669"/>
    <property type="project" value="TreeGrafter"/>
</dbReference>
<dbReference type="Gene3D" id="1.10.287.370">
    <property type="match status" value="1"/>
</dbReference>
<keyword evidence="7" id="KW-1185">Reference proteome</keyword>
<evidence type="ECO:0000256" key="1">
    <source>
        <dbReference type="ARBA" id="ARBA00004123"/>
    </source>
</evidence>
<dbReference type="EMBL" id="UXUI01009449">
    <property type="protein sequence ID" value="VDD93738.1"/>
    <property type="molecule type" value="Genomic_DNA"/>
</dbReference>
<dbReference type="PANTHER" id="PTHR15111">
    <property type="entry name" value="RNA POLYMERASE II SUBUNIT 5-MEDIATING PROTEIN NNX3"/>
    <property type="match status" value="1"/>
</dbReference>
<evidence type="ECO:0000256" key="5">
    <source>
        <dbReference type="SAM" id="MobiDB-lite"/>
    </source>
</evidence>
<reference evidence="6 7" key="2">
    <citation type="submission" date="2018-10" db="EMBL/GenBank/DDBJ databases">
        <authorList>
            <consortium name="Pathogen Informatics"/>
        </authorList>
    </citation>
    <scope>NUCLEOTIDE SEQUENCE [LARGE SCALE GENOMIC DNA]</scope>
</reference>
<dbReference type="STRING" id="51028.A0A158QBC3"/>
<evidence type="ECO:0000313" key="6">
    <source>
        <dbReference type="EMBL" id="VDD93738.1"/>
    </source>
</evidence>
<feature type="compositionally biased region" description="Acidic residues" evidence="5">
    <location>
        <begin position="214"/>
        <end position="226"/>
    </location>
</feature>
<comment type="similarity">
    <text evidence="4">Belongs to the RNA polymerase II subunit 5-mediating protein family.</text>
</comment>
<sequence>MLPSDSQKRLEHLFQHVKNAVQHCDKEIARRNDEIKEYEAIKSRLEDMPKKLSYEIMVPFSKVGYMQGRLVNTNKVSVLLGDNIFAEVSCYYACKIIDRRISFIRKTIKEFEQQKKLAESRCEFGNKLFKNNDGSIEINEPYEEEVERARSEKLRATKKAKEARKAVSTDEFEAMMRRLDELERQEREELEKERNLGMVEDSTLGSAIGQEVESTSDNDSELDSDDLLSPAPSPTSQKSFLAGDAGVTSPQKEGKSVRFKKTPSCRVIPSRHSSSNEQFENMSFEGKKDEGKDAQEVKLRSILRNSDEIPSLSAYEEKSSVDYEKPRQIVSTTKKAFSGVIVERDVGTFSSIPSEEKTDEPKRVSKFKQLRNKRICDT</sequence>
<dbReference type="AlphaFoldDB" id="A0A158QBC3"/>
<evidence type="ECO:0000256" key="2">
    <source>
        <dbReference type="ARBA" id="ARBA00011695"/>
    </source>
</evidence>
<dbReference type="SUPFAM" id="SSF46579">
    <property type="entry name" value="Prefoldin"/>
    <property type="match status" value="1"/>
</dbReference>
<comment type="subcellular location">
    <subcellularLocation>
        <location evidence="1">Nucleus</location>
    </subcellularLocation>
</comment>
<dbReference type="OrthoDB" id="21413at2759"/>
<protein>
    <submittedName>
        <fullName evidence="8">Unconventional prefoldin RPB5 interactor</fullName>
    </submittedName>
</protein>
<feature type="compositionally biased region" description="Basic and acidic residues" evidence="5">
    <location>
        <begin position="185"/>
        <end position="195"/>
    </location>
</feature>
<proteinExistence type="inferred from homology"/>
<dbReference type="GO" id="GO:0003682">
    <property type="term" value="F:chromatin binding"/>
    <property type="evidence" value="ECO:0007669"/>
    <property type="project" value="TreeGrafter"/>
</dbReference>
<dbReference type="GO" id="GO:0005634">
    <property type="term" value="C:nucleus"/>
    <property type="evidence" value="ECO:0007669"/>
    <property type="project" value="UniProtKB-SubCell"/>
</dbReference>
<evidence type="ECO:0000256" key="4">
    <source>
        <dbReference type="ARBA" id="ARBA00038295"/>
    </source>
</evidence>
<gene>
    <name evidence="6" type="ORF">EVEC_LOCUS8489</name>
</gene>
<dbReference type="Proteomes" id="UP000274131">
    <property type="component" value="Unassembled WGS sequence"/>
</dbReference>
<evidence type="ECO:0000313" key="7">
    <source>
        <dbReference type="Proteomes" id="UP000274131"/>
    </source>
</evidence>
<feature type="region of interest" description="Disordered" evidence="5">
    <location>
        <begin position="185"/>
        <end position="204"/>
    </location>
</feature>
<dbReference type="PANTHER" id="PTHR15111:SF0">
    <property type="entry name" value="UNCONVENTIONAL PREFOLDIN RPB5 INTERACTOR 1"/>
    <property type="match status" value="1"/>
</dbReference>
<dbReference type="InterPro" id="IPR009053">
    <property type="entry name" value="Prefoldin"/>
</dbReference>
<keyword evidence="3" id="KW-0539">Nucleus</keyword>
<evidence type="ECO:0000256" key="3">
    <source>
        <dbReference type="ARBA" id="ARBA00023242"/>
    </source>
</evidence>
<dbReference type="InterPro" id="IPR004127">
    <property type="entry name" value="Prefoldin_subunit_alpha"/>
</dbReference>